<gene>
    <name evidence="3" type="ORF">BE15_01795</name>
</gene>
<organism evidence="3 4">
    <name type="scientific">Sorangium cellulosum</name>
    <name type="common">Polyangium cellulosum</name>
    <dbReference type="NCBI Taxonomy" id="56"/>
    <lineage>
        <taxon>Bacteria</taxon>
        <taxon>Pseudomonadati</taxon>
        <taxon>Myxococcota</taxon>
        <taxon>Polyangia</taxon>
        <taxon>Polyangiales</taxon>
        <taxon>Polyangiaceae</taxon>
        <taxon>Sorangium</taxon>
    </lineage>
</organism>
<dbReference type="SUPFAM" id="SSF47616">
    <property type="entry name" value="GST C-terminal domain-like"/>
    <property type="match status" value="1"/>
</dbReference>
<evidence type="ECO:0000313" key="3">
    <source>
        <dbReference type="EMBL" id="KYF69801.1"/>
    </source>
</evidence>
<dbReference type="CDD" id="cd00299">
    <property type="entry name" value="GST_C_family"/>
    <property type="match status" value="1"/>
</dbReference>
<feature type="domain" description="GST C-terminal" evidence="2">
    <location>
        <begin position="81"/>
        <end position="205"/>
    </location>
</feature>
<dbReference type="SFLD" id="SFLDG00358">
    <property type="entry name" value="Main_(cytGST)"/>
    <property type="match status" value="1"/>
</dbReference>
<dbReference type="AlphaFoldDB" id="A0A150QP88"/>
<evidence type="ECO:0000259" key="2">
    <source>
        <dbReference type="PROSITE" id="PS50405"/>
    </source>
</evidence>
<feature type="domain" description="GST N-terminal" evidence="1">
    <location>
        <begin position="1"/>
        <end position="76"/>
    </location>
</feature>
<proteinExistence type="predicted"/>
<dbReference type="InterPro" id="IPR004045">
    <property type="entry name" value="Glutathione_S-Trfase_N"/>
</dbReference>
<dbReference type="InterPro" id="IPR036249">
    <property type="entry name" value="Thioredoxin-like_sf"/>
</dbReference>
<dbReference type="RefSeq" id="WP_061608110.1">
    <property type="nucleotide sequence ID" value="NZ_JEMA01000447.1"/>
</dbReference>
<dbReference type="Pfam" id="PF13410">
    <property type="entry name" value="GST_C_2"/>
    <property type="match status" value="1"/>
</dbReference>
<dbReference type="PROSITE" id="PS50404">
    <property type="entry name" value="GST_NTER"/>
    <property type="match status" value="1"/>
</dbReference>
<comment type="caution">
    <text evidence="3">The sequence shown here is derived from an EMBL/GenBank/DDBJ whole genome shotgun (WGS) entry which is preliminary data.</text>
</comment>
<name>A0A150QP88_SORCE</name>
<dbReference type="InterPro" id="IPR036282">
    <property type="entry name" value="Glutathione-S-Trfase_C_sf"/>
</dbReference>
<dbReference type="InterPro" id="IPR050983">
    <property type="entry name" value="GST_Omega/HSP26"/>
</dbReference>
<dbReference type="InterPro" id="IPR040079">
    <property type="entry name" value="Glutathione_S-Trfase"/>
</dbReference>
<dbReference type="SUPFAM" id="SSF52833">
    <property type="entry name" value="Thioredoxin-like"/>
    <property type="match status" value="1"/>
</dbReference>
<evidence type="ECO:0000259" key="1">
    <source>
        <dbReference type="PROSITE" id="PS50404"/>
    </source>
</evidence>
<reference evidence="3 4" key="1">
    <citation type="submission" date="2014-02" db="EMBL/GenBank/DDBJ databases">
        <title>The small core and large imbalanced accessory genome model reveals a collaborative survival strategy of Sorangium cellulosum strains in nature.</title>
        <authorList>
            <person name="Han K."/>
            <person name="Peng R."/>
            <person name="Blom J."/>
            <person name="Li Y.-Z."/>
        </authorList>
    </citation>
    <scope>NUCLEOTIDE SEQUENCE [LARGE SCALE GENOMIC DNA]</scope>
    <source>
        <strain evidence="3 4">So0008-312</strain>
    </source>
</reference>
<evidence type="ECO:0000313" key="4">
    <source>
        <dbReference type="Proteomes" id="UP000075260"/>
    </source>
</evidence>
<dbReference type="CDD" id="cd00570">
    <property type="entry name" value="GST_N_family"/>
    <property type="match status" value="1"/>
</dbReference>
<dbReference type="Proteomes" id="UP000075260">
    <property type="component" value="Unassembled WGS sequence"/>
</dbReference>
<dbReference type="SFLD" id="SFLDS00019">
    <property type="entry name" value="Glutathione_Transferase_(cytos"/>
    <property type="match status" value="1"/>
</dbReference>
<dbReference type="OrthoDB" id="5242791at2"/>
<dbReference type="Gene3D" id="3.40.30.10">
    <property type="entry name" value="Glutaredoxin"/>
    <property type="match status" value="1"/>
</dbReference>
<dbReference type="Pfam" id="PF13417">
    <property type="entry name" value="GST_N_3"/>
    <property type="match status" value="1"/>
</dbReference>
<dbReference type="PANTHER" id="PTHR43968">
    <property type="match status" value="1"/>
</dbReference>
<evidence type="ECO:0008006" key="5">
    <source>
        <dbReference type="Google" id="ProtNLM"/>
    </source>
</evidence>
<dbReference type="PROSITE" id="PS50405">
    <property type="entry name" value="GST_CTER"/>
    <property type="match status" value="1"/>
</dbReference>
<dbReference type="PANTHER" id="PTHR43968:SF6">
    <property type="entry name" value="GLUTATHIONE S-TRANSFERASE OMEGA"/>
    <property type="match status" value="1"/>
</dbReference>
<protein>
    <recommendedName>
        <fullName evidence="5">Glutathione S-transferase</fullName>
    </recommendedName>
</protein>
<accession>A0A150QP88</accession>
<dbReference type="EMBL" id="JEMA01000447">
    <property type="protein sequence ID" value="KYF69801.1"/>
    <property type="molecule type" value="Genomic_DNA"/>
</dbReference>
<dbReference type="Gene3D" id="1.20.1050.10">
    <property type="match status" value="1"/>
</dbReference>
<dbReference type="InterPro" id="IPR010987">
    <property type="entry name" value="Glutathione-S-Trfase_C-like"/>
</dbReference>
<dbReference type="GO" id="GO:0005737">
    <property type="term" value="C:cytoplasm"/>
    <property type="evidence" value="ECO:0007669"/>
    <property type="project" value="TreeGrafter"/>
</dbReference>
<sequence>MMILHGSAGSPFVSRVCMQAHAKGLKFELSRAALGTPEFQRMNPLRKIPVLEHDGFVLPESLVICEYLEDAFPTPSLLGATPEARARVRLVVRTVDLYCGGVMSLLRATNDPSLKIDAAAERAGLDKGLDALEVFLAGDGFAASEALSLADCALVPWLFYATMLTKQGDDALTRRPKLARYVDFIEGQELTRRIWGEMDEAYRAFRARWKAGQVAANNG</sequence>